<gene>
    <name evidence="4" type="ORF">PBC2_204</name>
</gene>
<evidence type="ECO:0000313" key="5">
    <source>
        <dbReference type="Proteomes" id="UP000223102"/>
    </source>
</evidence>
<dbReference type="InterPro" id="IPR057796">
    <property type="entry name" value="YOMG-like_N"/>
</dbReference>
<dbReference type="Proteomes" id="UP000223102">
    <property type="component" value="Segment"/>
</dbReference>
<feature type="domain" description="Tail spike" evidence="2">
    <location>
        <begin position="140"/>
        <end position="265"/>
    </location>
</feature>
<dbReference type="Pfam" id="PF06605">
    <property type="entry name" value="Prophage_tail"/>
    <property type="match status" value="2"/>
</dbReference>
<feature type="coiled-coil region" evidence="1">
    <location>
        <begin position="319"/>
        <end position="369"/>
    </location>
</feature>
<dbReference type="InterPro" id="IPR010572">
    <property type="entry name" value="Tail_dom"/>
</dbReference>
<feature type="domain" description="YOMG-like N-terminal" evidence="3">
    <location>
        <begin position="31"/>
        <end position="115"/>
    </location>
</feature>
<evidence type="ECO:0000313" key="4">
    <source>
        <dbReference type="EMBL" id="AKQ08519.1"/>
    </source>
</evidence>
<accession>A0A218KC90</accession>
<proteinExistence type="predicted"/>
<name>A0A218KC90_9CAUD</name>
<evidence type="ECO:0000259" key="2">
    <source>
        <dbReference type="Pfam" id="PF06605"/>
    </source>
</evidence>
<keyword evidence="5" id="KW-1185">Reference proteome</keyword>
<dbReference type="NCBIfam" id="TIGR01665">
    <property type="entry name" value="put_anti_recept"/>
    <property type="match status" value="2"/>
</dbReference>
<dbReference type="EMBL" id="KT070867">
    <property type="protein sequence ID" value="AKQ08519.1"/>
    <property type="molecule type" value="Genomic_DNA"/>
</dbReference>
<dbReference type="Pfam" id="PF24049">
    <property type="entry name" value="YOMG_N"/>
    <property type="match status" value="1"/>
</dbReference>
<protein>
    <submittedName>
        <fullName evidence="4">Uncharacterized protein</fullName>
    </submittedName>
</protein>
<reference evidence="4 5" key="1">
    <citation type="submission" date="2015-06" db="EMBL/GenBank/DDBJ databases">
        <title>Complete genome sequence of Bacillus cereus phage PBC2.</title>
        <authorList>
            <person name="Kong M."/>
            <person name="Ryu S."/>
        </authorList>
    </citation>
    <scope>NUCLEOTIDE SEQUENCE [LARGE SCALE GENOMIC DNA]</scope>
</reference>
<evidence type="ECO:0000256" key="1">
    <source>
        <dbReference type="SAM" id="Coils"/>
    </source>
</evidence>
<feature type="domain" description="Tail spike" evidence="2">
    <location>
        <begin position="391"/>
        <end position="512"/>
    </location>
</feature>
<organism evidence="4 5">
    <name type="scientific">Bacillus phage PBC2</name>
    <dbReference type="NCBI Taxonomy" id="1675029"/>
    <lineage>
        <taxon>Viruses</taxon>
        <taxon>Duplodnaviria</taxon>
        <taxon>Heunggongvirae</taxon>
        <taxon>Uroviricota</taxon>
        <taxon>Caudoviricetes</taxon>
        <taxon>Andregratiavirinae</taxon>
        <taxon>Haetaevirus</taxon>
        <taxon>Haetaevirus PBC2</taxon>
    </lineage>
</organism>
<dbReference type="InterPro" id="IPR007119">
    <property type="entry name" value="Phage_tail_spike_N"/>
</dbReference>
<sequence length="899" mass="103214">MRNQRLLLERGVELFIDIDYSKRLQEAKFHLAKPNKQIISHIHEKFRGEMSIKLGNINELSFSIPHFVEDEEPNPHVDLIKEKMLIRVTMGAYKEWYVVDSIEEDGDDFDIFNVTAFSLGYELKGKQVSGYTVDGVNATELLTALLESSIWQIGEVDAKFDAMFRSFESGDDSNSLDCIIQAGETFGALIVWDTDKRRVSFKDMSKDGRFRGLTVNYGKFLRSIKRSRTTEELVTRLYVYGNEDMSIVNVNPTGQLYIEDFSYFMYPFERDANKNVLKHSDFMSDDLCHAILNHQGVIQSKIPVVAQLQKDYSAKDSELRLEQSKRDTLESEKNRIEELLDMAKATENASLIQQRNQELSAKSAELANQTRITATLKAELDIIFGKIQQVQNDINNESGFTPQLLDELNLFVIESTWKDDRYVDEKELYEDAMKKFEEIRQPKVVIDVTIDNLLNIIEEQYYWDKLILGDLVKVKYPQMKIEYTAKIIEMKYDFENDEVSITIANTTDLLSETDKLTQLLYNNSSASALVKNNKYKWDKVNVIEDVVSNIVTSEWDATKQKIIAGVNNSIEIGNRGMIVTSPDNPNEMVIIQSGVIALSRDKGETWKTAIKPDGIVAERLIGQIVAGENLIMTNSAGSFTFDKNGVQIDANSFLLRASSGENLIPKFENATEMITDFMDDGMITAYEKKMLKLEWDKMYNAYQLIDKKINNYYGEDKVKYETINSYYQKYVELFDYLFVQLHGDKPLLDPSNMTFTTRVDKAVYDARFKNYEDAKLKVEQMLFLKEKEILDNATSVANDAKESIEEVKNDVVYKVEFYSSKGFTFKNGQIDTDIIATIYKGKTDITETIPASGFKWKKFDKDGNLDTNWMNANANLGRKIHVTIEDVNQRATFKCDIDI</sequence>
<evidence type="ECO:0000259" key="3">
    <source>
        <dbReference type="Pfam" id="PF24049"/>
    </source>
</evidence>
<keyword evidence="1" id="KW-0175">Coiled coil</keyword>